<protein>
    <recommendedName>
        <fullName evidence="2">Bulb-type lectin domain-containing protein</fullName>
    </recommendedName>
</protein>
<dbReference type="EMBL" id="BARW01040016">
    <property type="protein sequence ID" value="GAJ24067.1"/>
    <property type="molecule type" value="Genomic_DNA"/>
</dbReference>
<comment type="caution">
    <text evidence="1">The sequence shown here is derived from an EMBL/GenBank/DDBJ whole genome shotgun (WGS) entry which is preliminary data.</text>
</comment>
<dbReference type="PANTHER" id="PTHR42754">
    <property type="entry name" value="ENDOGLUCANASE"/>
    <property type="match status" value="1"/>
</dbReference>
<sequence length="92" mass="9710">MSLPRVNHHVYLIKTDVNGDTLWRKTYGGAEGDAGYSVQQTSDGGYIIAGGTVSFGAGNGDVYLIKVLPEGAIPQAWINPSSFSVALHQEGS</sequence>
<dbReference type="AlphaFoldDB" id="X1VT50"/>
<reference evidence="1" key="1">
    <citation type="journal article" date="2014" name="Front. Microbiol.">
        <title>High frequency of phylogenetically diverse reductive dehalogenase-homologous genes in deep subseafloor sedimentary metagenomes.</title>
        <authorList>
            <person name="Kawai M."/>
            <person name="Futagami T."/>
            <person name="Toyoda A."/>
            <person name="Takaki Y."/>
            <person name="Nishi S."/>
            <person name="Hori S."/>
            <person name="Arai W."/>
            <person name="Tsubouchi T."/>
            <person name="Morono Y."/>
            <person name="Uchiyama I."/>
            <person name="Ito T."/>
            <person name="Fujiyama A."/>
            <person name="Inagaki F."/>
            <person name="Takami H."/>
        </authorList>
    </citation>
    <scope>NUCLEOTIDE SEQUENCE</scope>
    <source>
        <strain evidence="1">Expedition CK06-06</strain>
    </source>
</reference>
<name>X1VT50_9ZZZZ</name>
<evidence type="ECO:0000313" key="1">
    <source>
        <dbReference type="EMBL" id="GAJ24067.1"/>
    </source>
</evidence>
<feature type="non-terminal residue" evidence="1">
    <location>
        <position position="92"/>
    </location>
</feature>
<evidence type="ECO:0008006" key="2">
    <source>
        <dbReference type="Google" id="ProtNLM"/>
    </source>
</evidence>
<accession>X1VT50</accession>
<proteinExistence type="predicted"/>
<dbReference type="PANTHER" id="PTHR42754:SF1">
    <property type="entry name" value="LIPOPROTEIN"/>
    <property type="match status" value="1"/>
</dbReference>
<organism evidence="1">
    <name type="scientific">marine sediment metagenome</name>
    <dbReference type="NCBI Taxonomy" id="412755"/>
    <lineage>
        <taxon>unclassified sequences</taxon>
        <taxon>metagenomes</taxon>
        <taxon>ecological metagenomes</taxon>
    </lineage>
</organism>
<gene>
    <name evidence="1" type="ORF">S12H4_60688</name>
</gene>